<reference evidence="1" key="1">
    <citation type="submission" date="2021-01" db="EMBL/GenBank/DDBJ databases">
        <title>Whole genome shotgun sequence of Planotetraspora silvatica NBRC 100141.</title>
        <authorList>
            <person name="Komaki H."/>
            <person name="Tamura T."/>
        </authorList>
    </citation>
    <scope>NUCLEOTIDE SEQUENCE</scope>
    <source>
        <strain evidence="1">NBRC 100141</strain>
    </source>
</reference>
<dbReference type="AlphaFoldDB" id="A0A8J3UVL4"/>
<evidence type="ECO:0000313" key="2">
    <source>
        <dbReference type="Proteomes" id="UP000644610"/>
    </source>
</evidence>
<organism evidence="1 2">
    <name type="scientific">Planotetraspora silvatica</name>
    <dbReference type="NCBI Taxonomy" id="234614"/>
    <lineage>
        <taxon>Bacteria</taxon>
        <taxon>Bacillati</taxon>
        <taxon>Actinomycetota</taxon>
        <taxon>Actinomycetes</taxon>
        <taxon>Streptosporangiales</taxon>
        <taxon>Streptosporangiaceae</taxon>
        <taxon>Planotetraspora</taxon>
    </lineage>
</organism>
<proteinExistence type="predicted"/>
<comment type="caution">
    <text evidence="1">The sequence shown here is derived from an EMBL/GenBank/DDBJ whole genome shotgun (WGS) entry which is preliminary data.</text>
</comment>
<sequence length="100" mass="11392">MLVEAQLAVWPEHPLELRKGSAEVRCGAQDQRTDDSIKRDLWRREVSEVAGEWIYRDPPTLTGQLDRLEEKGIGFRNGYLADCVRIARELDPVASADLQD</sequence>
<protein>
    <submittedName>
        <fullName evidence="1">Uncharacterized protein</fullName>
    </submittedName>
</protein>
<name>A0A8J3UVL4_9ACTN</name>
<gene>
    <name evidence="1" type="ORF">Psi02_70910</name>
</gene>
<evidence type="ECO:0000313" key="1">
    <source>
        <dbReference type="EMBL" id="GII50667.1"/>
    </source>
</evidence>
<dbReference type="Proteomes" id="UP000644610">
    <property type="component" value="Unassembled WGS sequence"/>
</dbReference>
<keyword evidence="2" id="KW-1185">Reference proteome</keyword>
<accession>A0A8J3UVL4</accession>
<dbReference type="EMBL" id="BOOQ01000054">
    <property type="protein sequence ID" value="GII50667.1"/>
    <property type="molecule type" value="Genomic_DNA"/>
</dbReference>